<dbReference type="RefSeq" id="WP_201077018.1">
    <property type="nucleotide sequence ID" value="NZ_CP067420.1"/>
</dbReference>
<dbReference type="EC" id="2.7.13.3" evidence="3"/>
<evidence type="ECO:0000256" key="10">
    <source>
        <dbReference type="ARBA" id="ARBA00023136"/>
    </source>
</evidence>
<dbReference type="InterPro" id="IPR036097">
    <property type="entry name" value="HisK_dim/P_sf"/>
</dbReference>
<dbReference type="Pfam" id="PF02518">
    <property type="entry name" value="HATPase_c"/>
    <property type="match status" value="1"/>
</dbReference>
<dbReference type="PROSITE" id="PS50109">
    <property type="entry name" value="HIS_KIN"/>
    <property type="match status" value="1"/>
</dbReference>
<dbReference type="InterPro" id="IPR003594">
    <property type="entry name" value="HATPase_dom"/>
</dbReference>
<dbReference type="EMBL" id="CP067420">
    <property type="protein sequence ID" value="QQP90116.1"/>
    <property type="molecule type" value="Genomic_DNA"/>
</dbReference>
<keyword evidence="15" id="KW-1185">Reference proteome</keyword>
<keyword evidence="10 11" id="KW-0472">Membrane</keyword>
<dbReference type="Gene3D" id="3.30.565.10">
    <property type="entry name" value="Histidine kinase-like ATPase, C-terminal domain"/>
    <property type="match status" value="1"/>
</dbReference>
<evidence type="ECO:0000256" key="4">
    <source>
        <dbReference type="ARBA" id="ARBA00022553"/>
    </source>
</evidence>
<keyword evidence="7 14" id="KW-0418">Kinase</keyword>
<evidence type="ECO:0000259" key="12">
    <source>
        <dbReference type="PROSITE" id="PS50109"/>
    </source>
</evidence>
<evidence type="ECO:0000256" key="9">
    <source>
        <dbReference type="ARBA" id="ARBA00023012"/>
    </source>
</evidence>
<dbReference type="PRINTS" id="PR00344">
    <property type="entry name" value="BCTRLSENSOR"/>
</dbReference>
<comment type="catalytic activity">
    <reaction evidence="1">
        <text>ATP + protein L-histidine = ADP + protein N-phospho-L-histidine.</text>
        <dbReference type="EC" id="2.7.13.3"/>
    </reaction>
</comment>
<keyword evidence="9" id="KW-0902">Two-component regulatory system</keyword>
<dbReference type="Proteomes" id="UP000595197">
    <property type="component" value="Chromosome"/>
</dbReference>
<evidence type="ECO:0000313" key="15">
    <source>
        <dbReference type="Proteomes" id="UP000595197"/>
    </source>
</evidence>
<dbReference type="SMART" id="SM00387">
    <property type="entry name" value="HATPase_c"/>
    <property type="match status" value="1"/>
</dbReference>
<keyword evidence="5" id="KW-0808">Transferase</keyword>
<dbReference type="InterPro" id="IPR005467">
    <property type="entry name" value="His_kinase_dom"/>
</dbReference>
<evidence type="ECO:0000256" key="3">
    <source>
        <dbReference type="ARBA" id="ARBA00012438"/>
    </source>
</evidence>
<comment type="subcellular location">
    <subcellularLocation>
        <location evidence="2">Membrane</location>
    </subcellularLocation>
</comment>
<evidence type="ECO:0000256" key="11">
    <source>
        <dbReference type="SAM" id="Phobius"/>
    </source>
</evidence>
<feature type="transmembrane region" description="Helical" evidence="11">
    <location>
        <begin position="22"/>
        <end position="42"/>
    </location>
</feature>
<dbReference type="InterPro" id="IPR003660">
    <property type="entry name" value="HAMP_dom"/>
</dbReference>
<dbReference type="PROSITE" id="PS50885">
    <property type="entry name" value="HAMP"/>
    <property type="match status" value="1"/>
</dbReference>
<evidence type="ECO:0000256" key="5">
    <source>
        <dbReference type="ARBA" id="ARBA00022679"/>
    </source>
</evidence>
<evidence type="ECO:0000259" key="13">
    <source>
        <dbReference type="PROSITE" id="PS50885"/>
    </source>
</evidence>
<evidence type="ECO:0000256" key="6">
    <source>
        <dbReference type="ARBA" id="ARBA00022692"/>
    </source>
</evidence>
<keyword evidence="4" id="KW-0597">Phosphoprotein</keyword>
<dbReference type="SMART" id="SM00388">
    <property type="entry name" value="HisKA"/>
    <property type="match status" value="1"/>
</dbReference>
<dbReference type="InterPro" id="IPR003661">
    <property type="entry name" value="HisK_dim/P_dom"/>
</dbReference>
<proteinExistence type="predicted"/>
<organism evidence="14 15">
    <name type="scientific">Skermanella cutis</name>
    <dbReference type="NCBI Taxonomy" id="2775420"/>
    <lineage>
        <taxon>Bacteria</taxon>
        <taxon>Pseudomonadati</taxon>
        <taxon>Pseudomonadota</taxon>
        <taxon>Alphaproteobacteria</taxon>
        <taxon>Rhodospirillales</taxon>
        <taxon>Azospirillaceae</taxon>
        <taxon>Skermanella</taxon>
    </lineage>
</organism>
<evidence type="ECO:0000313" key="14">
    <source>
        <dbReference type="EMBL" id="QQP90116.1"/>
    </source>
</evidence>
<feature type="domain" description="HAMP" evidence="13">
    <location>
        <begin position="194"/>
        <end position="247"/>
    </location>
</feature>
<reference evidence="14" key="1">
    <citation type="submission" date="2021-02" db="EMBL/GenBank/DDBJ databases">
        <title>Skermanella TT6 skin isolate.</title>
        <authorList>
            <person name="Lee K."/>
            <person name="Ganzorig M."/>
        </authorList>
    </citation>
    <scope>NUCLEOTIDE SEQUENCE</scope>
    <source>
        <strain evidence="14">TT6</strain>
    </source>
</reference>
<gene>
    <name evidence="14" type="ORF">IGS68_02260</name>
</gene>
<dbReference type="PANTHER" id="PTHR45436:SF1">
    <property type="entry name" value="SENSOR PROTEIN QSEC"/>
    <property type="match status" value="1"/>
</dbReference>
<dbReference type="InterPro" id="IPR036890">
    <property type="entry name" value="HATPase_C_sf"/>
</dbReference>
<keyword evidence="6 11" id="KW-0812">Transmembrane</keyword>
<sequence length="463" mass="48584">MTPAAPPGAVPPAHVHSLRRRLTLAMLFVFALGLLASGAVFLSETRETARSVYSRTLRQQARDLLDGLAVTGEGATLRVPAAWADAYARPGSAFAYTLFDPAGRPLALSPGLEAPLPRLDIPQGGSFSALDVVGPQRQALLSAATPQGLVLTIGRIDPELEALAETLMEENGEPFAVLASSVAAALVLVWFVAGWSLRPLGRAAREAAAIVPGAPTAHLSPAGLPAEIQPLVGAVNGALDRLAGAYEAERRFTADAAHELRTPLAVLSVRLQRAEIDGRADWAAIRRDLSELTRLVNQLLDLARKEAASRAEDPRTLAPVDLGRTVREAAAAVLPVAETAGRAIEVDAPPHAVPVRGRADDLRDAVRNLLDNALAHGGGTVTVRLTAETEAVLEVADEGPGVPAHLREEVFDRFRKGRAASPGAGLGLAIVRHVVRAHGGDARFLPVDGGCRIEVRLPLEAGS</sequence>
<name>A0ABX7B6W1_9PROT</name>
<dbReference type="SUPFAM" id="SSF55874">
    <property type="entry name" value="ATPase domain of HSP90 chaperone/DNA topoisomerase II/histidine kinase"/>
    <property type="match status" value="1"/>
</dbReference>
<accession>A0ABX7B6W1</accession>
<dbReference type="CDD" id="cd00082">
    <property type="entry name" value="HisKA"/>
    <property type="match status" value="1"/>
</dbReference>
<dbReference type="Gene3D" id="1.10.287.130">
    <property type="match status" value="1"/>
</dbReference>
<evidence type="ECO:0000256" key="7">
    <source>
        <dbReference type="ARBA" id="ARBA00022777"/>
    </source>
</evidence>
<keyword evidence="8 11" id="KW-1133">Transmembrane helix</keyword>
<dbReference type="SUPFAM" id="SSF47384">
    <property type="entry name" value="Homodimeric domain of signal transducing histidine kinase"/>
    <property type="match status" value="1"/>
</dbReference>
<evidence type="ECO:0000256" key="2">
    <source>
        <dbReference type="ARBA" id="ARBA00004370"/>
    </source>
</evidence>
<feature type="domain" description="Histidine kinase" evidence="12">
    <location>
        <begin position="255"/>
        <end position="461"/>
    </location>
</feature>
<evidence type="ECO:0000256" key="1">
    <source>
        <dbReference type="ARBA" id="ARBA00000085"/>
    </source>
</evidence>
<dbReference type="InterPro" id="IPR004358">
    <property type="entry name" value="Sig_transdc_His_kin-like_C"/>
</dbReference>
<evidence type="ECO:0000256" key="8">
    <source>
        <dbReference type="ARBA" id="ARBA00022989"/>
    </source>
</evidence>
<dbReference type="CDD" id="cd00075">
    <property type="entry name" value="HATPase"/>
    <property type="match status" value="1"/>
</dbReference>
<dbReference type="PANTHER" id="PTHR45436">
    <property type="entry name" value="SENSOR HISTIDINE KINASE YKOH"/>
    <property type="match status" value="1"/>
</dbReference>
<dbReference type="Pfam" id="PF00512">
    <property type="entry name" value="HisKA"/>
    <property type="match status" value="1"/>
</dbReference>
<protein>
    <recommendedName>
        <fullName evidence="3">histidine kinase</fullName>
        <ecNumber evidence="3">2.7.13.3</ecNumber>
    </recommendedName>
</protein>
<dbReference type="InterPro" id="IPR050428">
    <property type="entry name" value="TCS_sensor_his_kinase"/>
</dbReference>
<dbReference type="GO" id="GO:0016301">
    <property type="term" value="F:kinase activity"/>
    <property type="evidence" value="ECO:0007669"/>
    <property type="project" value="UniProtKB-KW"/>
</dbReference>
<feature type="transmembrane region" description="Helical" evidence="11">
    <location>
        <begin position="175"/>
        <end position="197"/>
    </location>
</feature>